<proteinExistence type="predicted"/>
<dbReference type="EMBL" id="CP001958">
    <property type="protein sequence ID" value="ADG97661.1"/>
    <property type="molecule type" value="Genomic_DNA"/>
</dbReference>
<dbReference type="Proteomes" id="UP000002247">
    <property type="component" value="Chromosome"/>
</dbReference>
<evidence type="ECO:0000256" key="1">
    <source>
        <dbReference type="SAM" id="MobiDB-lite"/>
    </source>
</evidence>
<accession>D6ZFD7</accession>
<feature type="region of interest" description="Disordered" evidence="1">
    <location>
        <begin position="1"/>
        <end position="82"/>
    </location>
</feature>
<sequence length="286" mass="31502">MISSMSKQPTTRTEPNQDPAARPNETSPERRAVEETAAALAQLGLEASPLSATRREAENGDTPTALLSTSERFPELGERSDVRRVSPEPLAVFAGFQTISASSTQPCGQLRLTIAPKCLTFNHMHVIQHSEDDDQALRERLARRPFHPWRALGAGWPEVVVDAFAELPDGVGWEREGSLIRLDRRLDGVVRRRCAAAAALASLERERCGFAAPCPAEERAAAEAEAARWLFHLADLLQAYGDAHDPTDRVELARLLDVTEEVVKARLDGLTREEGAWLHITFWSAA</sequence>
<feature type="compositionally biased region" description="Basic and acidic residues" evidence="1">
    <location>
        <begin position="72"/>
        <end position="82"/>
    </location>
</feature>
<evidence type="ECO:0000313" key="2">
    <source>
        <dbReference type="EMBL" id="ADG97661.1"/>
    </source>
</evidence>
<feature type="compositionally biased region" description="Polar residues" evidence="1">
    <location>
        <begin position="61"/>
        <end position="71"/>
    </location>
</feature>
<feature type="compositionally biased region" description="Polar residues" evidence="1">
    <location>
        <begin position="1"/>
        <end position="16"/>
    </location>
</feature>
<dbReference type="KEGG" id="srt:Srot_1190"/>
<gene>
    <name evidence="2" type="ordered locus">Srot_1190</name>
</gene>
<reference evidence="2 3" key="1">
    <citation type="journal article" date="2010" name="Stand. Genomic Sci.">
        <title>Complete genome sequence of Segniliparus rotundus type strain (CDC 1076).</title>
        <authorList>
            <person name="Sikorski J."/>
            <person name="Lapidus A."/>
            <person name="Copeland A."/>
            <person name="Misra M."/>
            <person name="Glavina Del Rio T."/>
            <person name="Nolan M."/>
            <person name="Lucas S."/>
            <person name="Chen F."/>
            <person name="Tice H."/>
            <person name="Cheng J.F."/>
            <person name="Jando M."/>
            <person name="Schneider S."/>
            <person name="Bruce D."/>
            <person name="Goodwin L."/>
            <person name="Pitluck S."/>
            <person name="Liolios K."/>
            <person name="Mikhailova N."/>
            <person name="Pati A."/>
            <person name="Ivanova N."/>
            <person name="Mavromatis K."/>
            <person name="Chen A."/>
            <person name="Palaniappan K."/>
            <person name="Chertkov O."/>
            <person name="Land M."/>
            <person name="Hauser L."/>
            <person name="Chang Y.J."/>
            <person name="Jeffries C.D."/>
            <person name="Brettin T."/>
            <person name="Detter J.C."/>
            <person name="Han C."/>
            <person name="Rohde M."/>
            <person name="Goker M."/>
            <person name="Bristow J."/>
            <person name="Eisen J.A."/>
            <person name="Markowitz V."/>
            <person name="Hugenholtz P."/>
            <person name="Kyrpides N.C."/>
            <person name="Klenk H.P."/>
        </authorList>
    </citation>
    <scope>NUCLEOTIDE SEQUENCE [LARGE SCALE GENOMIC DNA]</scope>
    <source>
        <strain evidence="3">ATCC BAA-972 / CDC 1076 / CIP 108378 / DSM 44985 / JCM 13578</strain>
    </source>
</reference>
<evidence type="ECO:0000313" key="3">
    <source>
        <dbReference type="Proteomes" id="UP000002247"/>
    </source>
</evidence>
<keyword evidence="3" id="KW-1185">Reference proteome</keyword>
<dbReference type="STRING" id="640132.Srot_1190"/>
<dbReference type="HOGENOM" id="CLU_972840_0_0_11"/>
<organism evidence="2 3">
    <name type="scientific">Segniliparus rotundus (strain ATCC BAA-972 / CDC 1076 / CIP 108378 / DSM 44985 / JCM 13578)</name>
    <dbReference type="NCBI Taxonomy" id="640132"/>
    <lineage>
        <taxon>Bacteria</taxon>
        <taxon>Bacillati</taxon>
        <taxon>Actinomycetota</taxon>
        <taxon>Actinomycetes</taxon>
        <taxon>Mycobacteriales</taxon>
        <taxon>Segniliparaceae</taxon>
        <taxon>Segniliparus</taxon>
    </lineage>
</organism>
<name>D6ZFD7_SEGRD</name>
<dbReference type="AlphaFoldDB" id="D6ZFD7"/>
<protein>
    <submittedName>
        <fullName evidence="2">Uncharacterized protein</fullName>
    </submittedName>
</protein>